<dbReference type="AlphaFoldDB" id="A0A063Y994"/>
<dbReference type="RefSeq" id="WP_036542702.1">
    <property type="nucleotide sequence ID" value="NZ_JMSZ01000006.1"/>
</dbReference>
<accession>A0A063Y994</accession>
<evidence type="ECO:0000256" key="1">
    <source>
        <dbReference type="ARBA" id="ARBA00023012"/>
    </source>
</evidence>
<evidence type="ECO:0000256" key="3">
    <source>
        <dbReference type="PROSITE-ProRule" id="PRU00169"/>
    </source>
</evidence>
<dbReference type="PROSITE" id="PS50894">
    <property type="entry name" value="HPT"/>
    <property type="match status" value="1"/>
</dbReference>
<dbReference type="SUPFAM" id="SSF52172">
    <property type="entry name" value="CheY-like"/>
    <property type="match status" value="1"/>
</dbReference>
<dbReference type="GO" id="GO:0004672">
    <property type="term" value="F:protein kinase activity"/>
    <property type="evidence" value="ECO:0007669"/>
    <property type="project" value="UniProtKB-ARBA"/>
</dbReference>
<keyword evidence="6" id="KW-0418">Kinase</keyword>
<dbReference type="InterPro" id="IPR001789">
    <property type="entry name" value="Sig_transdc_resp-reg_receiver"/>
</dbReference>
<feature type="domain" description="HPt" evidence="5">
    <location>
        <begin position="10"/>
        <end position="117"/>
    </location>
</feature>
<keyword evidence="6" id="KW-0808">Transferase</keyword>
<organism evidence="6 7">
    <name type="scientific">Nitrincola lacisaponensis</name>
    <dbReference type="NCBI Taxonomy" id="267850"/>
    <lineage>
        <taxon>Bacteria</taxon>
        <taxon>Pseudomonadati</taxon>
        <taxon>Pseudomonadota</taxon>
        <taxon>Gammaproteobacteria</taxon>
        <taxon>Oceanospirillales</taxon>
        <taxon>Oceanospirillaceae</taxon>
        <taxon>Nitrincola</taxon>
    </lineage>
</organism>
<evidence type="ECO:0000259" key="4">
    <source>
        <dbReference type="PROSITE" id="PS50110"/>
    </source>
</evidence>
<comment type="caution">
    <text evidence="3">Lacks conserved residue(s) required for the propagation of feature annotation.</text>
</comment>
<comment type="caution">
    <text evidence="6">The sequence shown here is derived from an EMBL/GenBank/DDBJ whole genome shotgun (WGS) entry which is preliminary data.</text>
</comment>
<dbReference type="Gene3D" id="3.40.50.2300">
    <property type="match status" value="1"/>
</dbReference>
<dbReference type="PANTHER" id="PTHR43395:SF10">
    <property type="entry name" value="CHEMOTAXIS PROTEIN CHEA"/>
    <property type="match status" value="1"/>
</dbReference>
<dbReference type="OrthoDB" id="8775470at2"/>
<protein>
    <submittedName>
        <fullName evidence="6">Signal transduction histidine kinase CheA</fullName>
        <ecNumber evidence="6">2.7.3.-</ecNumber>
    </submittedName>
</protein>
<dbReference type="CDD" id="cd00088">
    <property type="entry name" value="HPT"/>
    <property type="match status" value="1"/>
</dbReference>
<dbReference type="SMART" id="SM00073">
    <property type="entry name" value="HPT"/>
    <property type="match status" value="1"/>
</dbReference>
<dbReference type="InterPro" id="IPR036641">
    <property type="entry name" value="HPT_dom_sf"/>
</dbReference>
<dbReference type="CDD" id="cd00156">
    <property type="entry name" value="REC"/>
    <property type="match status" value="1"/>
</dbReference>
<evidence type="ECO:0000313" key="6">
    <source>
        <dbReference type="EMBL" id="KDE41301.1"/>
    </source>
</evidence>
<dbReference type="InterPro" id="IPR051315">
    <property type="entry name" value="Bact_Chemotaxis_CheA"/>
</dbReference>
<dbReference type="Gene3D" id="1.20.120.160">
    <property type="entry name" value="HPT domain"/>
    <property type="match status" value="1"/>
</dbReference>
<dbReference type="EMBL" id="JMSZ01000006">
    <property type="protein sequence ID" value="KDE41301.1"/>
    <property type="molecule type" value="Genomic_DNA"/>
</dbReference>
<dbReference type="PANTHER" id="PTHR43395">
    <property type="entry name" value="SENSOR HISTIDINE KINASE CHEA"/>
    <property type="match status" value="1"/>
</dbReference>
<dbReference type="Pfam" id="PF01627">
    <property type="entry name" value="Hpt"/>
    <property type="match status" value="1"/>
</dbReference>
<evidence type="ECO:0000313" key="7">
    <source>
        <dbReference type="Proteomes" id="UP000027318"/>
    </source>
</evidence>
<keyword evidence="1" id="KW-0902">Two-component regulatory system</keyword>
<gene>
    <name evidence="6" type="ORF">ADINL_0182</name>
</gene>
<dbReference type="Proteomes" id="UP000027318">
    <property type="component" value="Unassembled WGS sequence"/>
</dbReference>
<dbReference type="InterPro" id="IPR011006">
    <property type="entry name" value="CheY-like_superfamily"/>
</dbReference>
<reference evidence="6 7" key="1">
    <citation type="journal article" date="2005" name="Int. J. Syst. Evol. Microbiol.">
        <title>Nitrincola lacisaponensis gen. nov., sp. nov., a novel alkaliphilic bacterium isolated from an alkaline, saline lake.</title>
        <authorList>
            <person name="Dimitriu P.A."/>
            <person name="Shukla S.K."/>
            <person name="Conradt J."/>
            <person name="Marquez M.C."/>
            <person name="Ventosa A."/>
            <person name="Maglia A."/>
            <person name="Peyton B.M."/>
            <person name="Pinkart H.C."/>
            <person name="Mormile M.R."/>
        </authorList>
    </citation>
    <scope>NUCLEOTIDE SEQUENCE [LARGE SCALE GENOMIC DNA]</scope>
    <source>
        <strain evidence="6 7">4CA</strain>
    </source>
</reference>
<dbReference type="SUPFAM" id="SSF47226">
    <property type="entry name" value="Histidine-containing phosphotransfer domain, HPT domain"/>
    <property type="match status" value="1"/>
</dbReference>
<dbReference type="STRING" id="267850.ADINL_0182"/>
<dbReference type="InterPro" id="IPR008207">
    <property type="entry name" value="Sig_transdc_His_kin_Hpt_dom"/>
</dbReference>
<name>A0A063Y994_9GAMM</name>
<proteinExistence type="predicted"/>
<dbReference type="GO" id="GO:0000160">
    <property type="term" value="P:phosphorelay signal transduction system"/>
    <property type="evidence" value="ECO:0007669"/>
    <property type="project" value="UniProtKB-KW"/>
</dbReference>
<evidence type="ECO:0000259" key="5">
    <source>
        <dbReference type="PROSITE" id="PS50894"/>
    </source>
</evidence>
<keyword evidence="7" id="KW-1185">Reference proteome</keyword>
<evidence type="ECO:0000256" key="2">
    <source>
        <dbReference type="PROSITE-ProRule" id="PRU00110"/>
    </source>
</evidence>
<dbReference type="Pfam" id="PF00072">
    <property type="entry name" value="Response_reg"/>
    <property type="match status" value="1"/>
</dbReference>
<keyword evidence="2" id="KW-0597">Phosphoprotein</keyword>
<sequence>MTDVHSADQVDRLLRQLSEAFLLELPEQCDRAEQDLLILERSYDQAVFNRLFGLVHSIKGSGGTHGFPVVTSICHQFESVLAEWQLSPSREPLVVFFGFIDLLRQAAQVLLSGDDISHLKQQLENLRLNSGQQARRVLVVESSRLMRQLCQQVSAAFRLQVDLVDDGLEALRELLNSRYDCLIIGRQLKTLNGAAVISALREAEGINCHIPVLMISSDKQPLAEHLEPVRLLPRTPALTEALAAELEKLLLLSSKGDSLA</sequence>
<feature type="domain" description="Response regulatory" evidence="4">
    <location>
        <begin position="136"/>
        <end position="250"/>
    </location>
</feature>
<feature type="modified residue" description="Phosphohistidine" evidence="2">
    <location>
        <position position="56"/>
    </location>
</feature>
<dbReference type="PROSITE" id="PS50110">
    <property type="entry name" value="RESPONSE_REGULATORY"/>
    <property type="match status" value="1"/>
</dbReference>
<dbReference type="EC" id="2.7.3.-" evidence="6"/>